<protein>
    <submittedName>
        <fullName evidence="1">Uncharacterized protein</fullName>
    </submittedName>
</protein>
<dbReference type="InParanoid" id="A0A151GPE0"/>
<organism evidence="1 2">
    <name type="scientific">Drechmeria coniospora</name>
    <name type="common">Nematophagous fungus</name>
    <name type="synonym">Meria coniospora</name>
    <dbReference type="NCBI Taxonomy" id="98403"/>
    <lineage>
        <taxon>Eukaryota</taxon>
        <taxon>Fungi</taxon>
        <taxon>Dikarya</taxon>
        <taxon>Ascomycota</taxon>
        <taxon>Pezizomycotina</taxon>
        <taxon>Sordariomycetes</taxon>
        <taxon>Hypocreomycetidae</taxon>
        <taxon>Hypocreales</taxon>
        <taxon>Ophiocordycipitaceae</taxon>
        <taxon>Drechmeria</taxon>
    </lineage>
</organism>
<dbReference type="AlphaFoldDB" id="A0A151GPE0"/>
<name>A0A151GPE0_DRECN</name>
<evidence type="ECO:0000313" key="2">
    <source>
        <dbReference type="Proteomes" id="UP000076580"/>
    </source>
</evidence>
<dbReference type="GeneID" id="63712755"/>
<comment type="caution">
    <text evidence="1">The sequence shown here is derived from an EMBL/GenBank/DDBJ whole genome shotgun (WGS) entry which is preliminary data.</text>
</comment>
<gene>
    <name evidence="1" type="ORF">DCS_00112</name>
</gene>
<proteinExistence type="predicted"/>
<accession>A0A151GPE0</accession>
<reference evidence="1 2" key="1">
    <citation type="journal article" date="2016" name="Sci. Rep.">
        <title>Insights into Adaptations to a Near-Obligate Nematode Endoparasitic Lifestyle from the Finished Genome of Drechmeria coniospora.</title>
        <authorList>
            <person name="Zhang L."/>
            <person name="Zhou Z."/>
            <person name="Guo Q."/>
            <person name="Fokkens L."/>
            <person name="Miskei M."/>
            <person name="Pocsi I."/>
            <person name="Zhang W."/>
            <person name="Chen M."/>
            <person name="Wang L."/>
            <person name="Sun Y."/>
            <person name="Donzelli B.G."/>
            <person name="Gibson D.M."/>
            <person name="Nelson D.R."/>
            <person name="Luo J.G."/>
            <person name="Rep M."/>
            <person name="Liu H."/>
            <person name="Yang S."/>
            <person name="Wang J."/>
            <person name="Krasnoff S.B."/>
            <person name="Xu Y."/>
            <person name="Molnar I."/>
            <person name="Lin M."/>
        </authorList>
    </citation>
    <scope>NUCLEOTIDE SEQUENCE [LARGE SCALE GENOMIC DNA]</scope>
    <source>
        <strain evidence="1 2">ARSEF 6962</strain>
    </source>
</reference>
<dbReference type="Proteomes" id="UP000076580">
    <property type="component" value="Chromosome 01"/>
</dbReference>
<keyword evidence="2" id="KW-1185">Reference proteome</keyword>
<dbReference type="EMBL" id="LAYC01000001">
    <property type="protein sequence ID" value="KYK58985.1"/>
    <property type="molecule type" value="Genomic_DNA"/>
</dbReference>
<dbReference type="RefSeq" id="XP_040658337.1">
    <property type="nucleotide sequence ID" value="XM_040797454.1"/>
</dbReference>
<evidence type="ECO:0000313" key="1">
    <source>
        <dbReference type="EMBL" id="KYK58985.1"/>
    </source>
</evidence>
<sequence>MSKMPEHGNGPFRDSWKLVAKMPIRRIQDPNASEAMSGLVIPFAGERDTPRRGWGGLFVSGLVSRGDVRFPRSCRLPCCHSCKG</sequence>